<keyword evidence="1" id="KW-0433">Leucine-rich repeat</keyword>
<name>A0A6A1WCY9_9ROSI</name>
<dbReference type="OrthoDB" id="1835720at2759"/>
<dbReference type="Pfam" id="PF20160">
    <property type="entry name" value="C-JID"/>
    <property type="match status" value="1"/>
</dbReference>
<dbReference type="Proteomes" id="UP000516437">
    <property type="component" value="Chromosome 2"/>
</dbReference>
<reference evidence="5 6" key="1">
    <citation type="journal article" date="2019" name="Plant Biotechnol. J.">
        <title>The red bayberry genome and genetic basis of sex determination.</title>
        <authorList>
            <person name="Jia H.M."/>
            <person name="Jia H.J."/>
            <person name="Cai Q.L."/>
            <person name="Wang Y."/>
            <person name="Zhao H.B."/>
            <person name="Yang W.F."/>
            <person name="Wang G.Y."/>
            <person name="Li Y.H."/>
            <person name="Zhan D.L."/>
            <person name="Shen Y.T."/>
            <person name="Niu Q.F."/>
            <person name="Chang L."/>
            <person name="Qiu J."/>
            <person name="Zhao L."/>
            <person name="Xie H.B."/>
            <person name="Fu W.Y."/>
            <person name="Jin J."/>
            <person name="Li X.W."/>
            <person name="Jiao Y."/>
            <person name="Zhou C.C."/>
            <person name="Tu T."/>
            <person name="Chai C.Y."/>
            <person name="Gao J.L."/>
            <person name="Fan L.J."/>
            <person name="van de Weg E."/>
            <person name="Wang J.Y."/>
            <person name="Gao Z.S."/>
        </authorList>
    </citation>
    <scope>NUCLEOTIDE SEQUENCE [LARGE SCALE GENOMIC DNA]</scope>
    <source>
        <tissue evidence="5">Leaves</tissue>
    </source>
</reference>
<organism evidence="5 6">
    <name type="scientific">Morella rubra</name>
    <name type="common">Chinese bayberry</name>
    <dbReference type="NCBI Taxonomy" id="262757"/>
    <lineage>
        <taxon>Eukaryota</taxon>
        <taxon>Viridiplantae</taxon>
        <taxon>Streptophyta</taxon>
        <taxon>Embryophyta</taxon>
        <taxon>Tracheophyta</taxon>
        <taxon>Spermatophyta</taxon>
        <taxon>Magnoliopsida</taxon>
        <taxon>eudicotyledons</taxon>
        <taxon>Gunneridae</taxon>
        <taxon>Pentapetalae</taxon>
        <taxon>rosids</taxon>
        <taxon>fabids</taxon>
        <taxon>Fagales</taxon>
        <taxon>Myricaceae</taxon>
        <taxon>Morella</taxon>
    </lineage>
</organism>
<evidence type="ECO:0000313" key="5">
    <source>
        <dbReference type="EMBL" id="KAB1223051.1"/>
    </source>
</evidence>
<proteinExistence type="predicted"/>
<keyword evidence="2" id="KW-0677">Repeat</keyword>
<feature type="compositionally biased region" description="Basic and acidic residues" evidence="3">
    <location>
        <begin position="199"/>
        <end position="211"/>
    </location>
</feature>
<feature type="domain" description="C-JID" evidence="4">
    <location>
        <begin position="27"/>
        <end position="149"/>
    </location>
</feature>
<dbReference type="EMBL" id="RXIC02000020">
    <property type="protein sequence ID" value="KAB1223051.1"/>
    <property type="molecule type" value="Genomic_DNA"/>
</dbReference>
<evidence type="ECO:0000259" key="4">
    <source>
        <dbReference type="Pfam" id="PF20160"/>
    </source>
</evidence>
<sequence length="211" mass="23307">MQKSPLKELWRGKKGLSKADQPCAIFLPGSEVPNWFSHQAIGSSISFHVPSLAEGEIQGLLICAVYAAKDENKATASAPFAIVNNKTRGHQETFRPTFRPVPETCEDHYCVCHIPLKSYGFEMESEEEIEVSIRAGHAIEVSKCGVHLLLVPNTINEYGSLVEYSHSETAAEDALDLICVKRGRDDNEAGPSNETAENCSKRLRFESEAQE</sequence>
<comment type="caution">
    <text evidence="5">The sequence shown here is derived from an EMBL/GenBank/DDBJ whole genome shotgun (WGS) entry which is preliminary data.</text>
</comment>
<dbReference type="AlphaFoldDB" id="A0A6A1WCY9"/>
<accession>A0A6A1WCY9</accession>
<evidence type="ECO:0000256" key="1">
    <source>
        <dbReference type="ARBA" id="ARBA00022614"/>
    </source>
</evidence>
<keyword evidence="6" id="KW-1185">Reference proteome</keyword>
<protein>
    <recommendedName>
        <fullName evidence="4">C-JID domain-containing protein</fullName>
    </recommendedName>
</protein>
<evidence type="ECO:0000256" key="3">
    <source>
        <dbReference type="SAM" id="MobiDB-lite"/>
    </source>
</evidence>
<dbReference type="InterPro" id="IPR045344">
    <property type="entry name" value="C-JID"/>
</dbReference>
<evidence type="ECO:0000256" key="2">
    <source>
        <dbReference type="ARBA" id="ARBA00022737"/>
    </source>
</evidence>
<feature type="region of interest" description="Disordered" evidence="3">
    <location>
        <begin position="184"/>
        <end position="211"/>
    </location>
</feature>
<gene>
    <name evidence="5" type="ORF">CJ030_MR2G022346</name>
</gene>
<evidence type="ECO:0000313" key="6">
    <source>
        <dbReference type="Proteomes" id="UP000516437"/>
    </source>
</evidence>